<evidence type="ECO:0000313" key="1">
    <source>
        <dbReference type="EMBL" id="CAL8108183.1"/>
    </source>
</evidence>
<reference evidence="1 2" key="1">
    <citation type="submission" date="2024-08" db="EMBL/GenBank/DDBJ databases">
        <authorList>
            <person name="Cucini C."/>
            <person name="Frati F."/>
        </authorList>
    </citation>
    <scope>NUCLEOTIDE SEQUENCE [LARGE SCALE GENOMIC DNA]</scope>
</reference>
<dbReference type="Proteomes" id="UP001642540">
    <property type="component" value="Unassembled WGS sequence"/>
</dbReference>
<keyword evidence="2" id="KW-1185">Reference proteome</keyword>
<sequence>MSFQQFQETSWILKLPIEFKIKLREELNGELISEMWKEVNDFECMKKFYLHLNIHLREARPTIRTLTLFKGIQVKYNIVTAREEIFVKKLRKAMDKLCETFAWLEPWFHKDNVDGNGSNEVDVKFQTLFADPMDYLSKNFEKSTADRAEMKSVFLKLKEEWDEMQGELIVVLEHCIGQVEKLIEENDNWRQRRRRVR</sequence>
<proteinExistence type="predicted"/>
<protein>
    <submittedName>
        <fullName evidence="1">Uncharacterized protein</fullName>
    </submittedName>
</protein>
<dbReference type="EMBL" id="CAXLJM020000039">
    <property type="protein sequence ID" value="CAL8108183.1"/>
    <property type="molecule type" value="Genomic_DNA"/>
</dbReference>
<gene>
    <name evidence="1" type="ORF">ODALV1_LOCUS12901</name>
</gene>
<comment type="caution">
    <text evidence="1">The sequence shown here is derived from an EMBL/GenBank/DDBJ whole genome shotgun (WGS) entry which is preliminary data.</text>
</comment>
<organism evidence="1 2">
    <name type="scientific">Orchesella dallaii</name>
    <dbReference type="NCBI Taxonomy" id="48710"/>
    <lineage>
        <taxon>Eukaryota</taxon>
        <taxon>Metazoa</taxon>
        <taxon>Ecdysozoa</taxon>
        <taxon>Arthropoda</taxon>
        <taxon>Hexapoda</taxon>
        <taxon>Collembola</taxon>
        <taxon>Entomobryomorpha</taxon>
        <taxon>Entomobryoidea</taxon>
        <taxon>Orchesellidae</taxon>
        <taxon>Orchesellinae</taxon>
        <taxon>Orchesella</taxon>
    </lineage>
</organism>
<accession>A0ABP1QP88</accession>
<evidence type="ECO:0000313" key="2">
    <source>
        <dbReference type="Proteomes" id="UP001642540"/>
    </source>
</evidence>
<name>A0ABP1QP88_9HEXA</name>